<keyword evidence="5" id="KW-1185">Reference proteome</keyword>
<dbReference type="Gene3D" id="1.20.120.1760">
    <property type="match status" value="1"/>
</dbReference>
<evidence type="ECO:0000256" key="3">
    <source>
        <dbReference type="SAM" id="Phobius"/>
    </source>
</evidence>
<feature type="transmembrane region" description="Helical" evidence="3">
    <location>
        <begin position="347"/>
        <end position="367"/>
    </location>
</feature>
<evidence type="ECO:0000256" key="2">
    <source>
        <dbReference type="RuleBase" id="RU003750"/>
    </source>
</evidence>
<keyword evidence="3" id="KW-1133">Transmembrane helix</keyword>
<feature type="transmembrane region" description="Helical" evidence="3">
    <location>
        <begin position="127"/>
        <end position="147"/>
    </location>
</feature>
<keyword evidence="3" id="KW-0472">Membrane</keyword>
<dbReference type="SUPFAM" id="SSF53649">
    <property type="entry name" value="Alkaline phosphatase-like"/>
    <property type="match status" value="1"/>
</dbReference>
<dbReference type="GO" id="GO:0016020">
    <property type="term" value="C:membrane"/>
    <property type="evidence" value="ECO:0007669"/>
    <property type="project" value="InterPro"/>
</dbReference>
<dbReference type="GO" id="GO:0008654">
    <property type="term" value="P:phospholipid biosynthetic process"/>
    <property type="evidence" value="ECO:0007669"/>
    <property type="project" value="InterPro"/>
</dbReference>
<gene>
    <name evidence="4" type="ORF">FHP29_03525</name>
</gene>
<dbReference type="OrthoDB" id="1376015at2"/>
<proteinExistence type="inferred from homology"/>
<name>A0A5C4WD50_9ACTN</name>
<comment type="caution">
    <text evidence="4">The sequence shown here is derived from an EMBL/GenBank/DDBJ whole genome shotgun (WGS) entry which is preliminary data.</text>
</comment>
<dbReference type="EMBL" id="VDMP01000016">
    <property type="protein sequence ID" value="TNM46023.1"/>
    <property type="molecule type" value="Genomic_DNA"/>
</dbReference>
<evidence type="ECO:0000256" key="1">
    <source>
        <dbReference type="ARBA" id="ARBA00022679"/>
    </source>
</evidence>
<keyword evidence="3" id="KW-0812">Transmembrane</keyword>
<dbReference type="Pfam" id="PF01066">
    <property type="entry name" value="CDP-OH_P_transf"/>
    <property type="match status" value="1"/>
</dbReference>
<dbReference type="InterPro" id="IPR043130">
    <property type="entry name" value="CDP-OH_PTrfase_TM_dom"/>
</dbReference>
<sequence length="731" mass="78919">MDRVQLGPADRVTAVRAVLACCVAGLTVRGLVVPLSDRLTTALVAISAVALALDAVDGYVARRTRTASAFGARFDMETDAFLIAVLSVHVAPSLGWWVLAIGAMRYAYVAAGRALPWLRRPTPPRSWAKVVAAIQGIVLTIAASALLPAPLARLVLLVALLLLVESFGHQIRWQWSLRHAPIDAPLPAVLDQDHPQDHPEGPPRRLVDGAAVVVLWVALAPPRVSDGLSPADFAHIPVEGLVLVTLALVLRERARRVVAVALAATATALAVLRGLGLGFEVYLDRPFHVLGDWSYLPKGVEVVRDTHGAPVAVLLVAAALALVLALSVLLAWCGIRVGRVAAETPRGTWRTVLTLGCVWVACAAFGGPTGGVAAAQSVGLVADTVDQARADHRDTAVFARALADDPFASVPADQLLTGLRGKDVLLVWFESYGRVALEDTWFAPSVVAVLEQGDRQLTAAGYHSRSAFLTSPTFGAGSWLAHSTLQSGVWADSERRYGQLLDSDRLSLTRAFASAGWRTVFAVPANTRDWPEGAAYYGFDELYDSRNVGYRGPEFGYASMPDQYTLDHLQRVELAPGHRRPVFAEVDLVSSHHPWAPVPEPVPWSEVGDGSVFDGQPDRGGDAVDGERRPRTAQRNYAASVRYTWRTIVSFLTTRPDPDRVVIVVGDHQPHSFVSGEHPGRDVPITVLAQDPDVIARIEDWGWQPGIRPAPDAPVWRMDVVRDRFLAAYGK</sequence>
<feature type="transmembrane region" description="Helical" evidence="3">
    <location>
        <begin position="233"/>
        <end position="250"/>
    </location>
</feature>
<dbReference type="Proteomes" id="UP000313231">
    <property type="component" value="Unassembled WGS sequence"/>
</dbReference>
<dbReference type="InterPro" id="IPR000462">
    <property type="entry name" value="CDP-OH_P_trans"/>
</dbReference>
<dbReference type="InterPro" id="IPR017850">
    <property type="entry name" value="Alkaline_phosphatase_core_sf"/>
</dbReference>
<evidence type="ECO:0000313" key="4">
    <source>
        <dbReference type="EMBL" id="TNM46023.1"/>
    </source>
</evidence>
<dbReference type="InterPro" id="IPR048254">
    <property type="entry name" value="CDP_ALCOHOL_P_TRANSF_CS"/>
</dbReference>
<dbReference type="RefSeq" id="WP_139621488.1">
    <property type="nucleotide sequence ID" value="NZ_VDMP01000016.1"/>
</dbReference>
<comment type="similarity">
    <text evidence="2">Belongs to the CDP-alcohol phosphatidyltransferase class-I family.</text>
</comment>
<accession>A0A5C4WD50</accession>
<organism evidence="4 5">
    <name type="scientific">Nocardioides albidus</name>
    <dbReference type="NCBI Taxonomy" id="1517589"/>
    <lineage>
        <taxon>Bacteria</taxon>
        <taxon>Bacillati</taxon>
        <taxon>Actinomycetota</taxon>
        <taxon>Actinomycetes</taxon>
        <taxon>Propionibacteriales</taxon>
        <taxon>Nocardioidaceae</taxon>
        <taxon>Nocardioides</taxon>
    </lineage>
</organism>
<feature type="transmembrane region" description="Helical" evidence="3">
    <location>
        <begin position="154"/>
        <end position="171"/>
    </location>
</feature>
<dbReference type="AlphaFoldDB" id="A0A5C4WD50"/>
<dbReference type="Gene3D" id="3.40.720.10">
    <property type="entry name" value="Alkaline Phosphatase, subunit A"/>
    <property type="match status" value="1"/>
</dbReference>
<dbReference type="GO" id="GO:0016780">
    <property type="term" value="F:phosphotransferase activity, for other substituted phosphate groups"/>
    <property type="evidence" value="ECO:0007669"/>
    <property type="project" value="InterPro"/>
</dbReference>
<feature type="transmembrane region" description="Helical" evidence="3">
    <location>
        <begin position="311"/>
        <end position="335"/>
    </location>
</feature>
<reference evidence="4 5" key="1">
    <citation type="journal article" date="2016" name="Int. J. Syst. Evol. Microbiol.">
        <title>Nocardioides albidus sp. nov., an actinobacterium isolated from garden soil.</title>
        <authorList>
            <person name="Singh H."/>
            <person name="Du J."/>
            <person name="Trinh H."/>
            <person name="Won K."/>
            <person name="Yang J.E."/>
            <person name="Yin C."/>
            <person name="Kook M."/>
            <person name="Yi T.H."/>
        </authorList>
    </citation>
    <scope>NUCLEOTIDE SEQUENCE [LARGE SCALE GENOMIC DNA]</scope>
    <source>
        <strain evidence="4 5">CCTCC AB 2015297</strain>
    </source>
</reference>
<feature type="transmembrane region" description="Helical" evidence="3">
    <location>
        <begin position="257"/>
        <end position="279"/>
    </location>
</feature>
<evidence type="ECO:0000313" key="5">
    <source>
        <dbReference type="Proteomes" id="UP000313231"/>
    </source>
</evidence>
<protein>
    <submittedName>
        <fullName evidence="4">CDP-alcohol phosphatidyltransferase family protein</fullName>
    </submittedName>
</protein>
<feature type="transmembrane region" description="Helical" evidence="3">
    <location>
        <begin position="81"/>
        <end position="107"/>
    </location>
</feature>
<dbReference type="PROSITE" id="PS00379">
    <property type="entry name" value="CDP_ALCOHOL_P_TRANSF"/>
    <property type="match status" value="1"/>
</dbReference>
<feature type="transmembrane region" description="Helical" evidence="3">
    <location>
        <begin position="39"/>
        <end position="60"/>
    </location>
</feature>
<feature type="transmembrane region" description="Helical" evidence="3">
    <location>
        <begin position="12"/>
        <end position="33"/>
    </location>
</feature>
<keyword evidence="1 2" id="KW-0808">Transferase</keyword>